<organism evidence="6 7">
    <name type="scientific">Rhizocola hellebori</name>
    <dbReference type="NCBI Taxonomy" id="1392758"/>
    <lineage>
        <taxon>Bacteria</taxon>
        <taxon>Bacillati</taxon>
        <taxon>Actinomycetota</taxon>
        <taxon>Actinomycetes</taxon>
        <taxon>Micromonosporales</taxon>
        <taxon>Micromonosporaceae</taxon>
        <taxon>Rhizocola</taxon>
    </lineage>
</organism>
<comment type="similarity">
    <text evidence="1">Belongs to the leucine-binding protein family.</text>
</comment>
<dbReference type="PANTHER" id="PTHR47235">
    <property type="entry name" value="BLR6548 PROTEIN"/>
    <property type="match status" value="1"/>
</dbReference>
<evidence type="ECO:0000256" key="2">
    <source>
        <dbReference type="ARBA" id="ARBA00022729"/>
    </source>
</evidence>
<evidence type="ECO:0000313" key="7">
    <source>
        <dbReference type="Proteomes" id="UP000612899"/>
    </source>
</evidence>
<dbReference type="PROSITE" id="PS51257">
    <property type="entry name" value="PROKAR_LIPOPROTEIN"/>
    <property type="match status" value="1"/>
</dbReference>
<feature type="signal peptide" evidence="4">
    <location>
        <begin position="1"/>
        <end position="23"/>
    </location>
</feature>
<dbReference type="SUPFAM" id="SSF53822">
    <property type="entry name" value="Periplasmic binding protein-like I"/>
    <property type="match status" value="1"/>
</dbReference>
<dbReference type="Proteomes" id="UP000612899">
    <property type="component" value="Unassembled WGS sequence"/>
</dbReference>
<feature type="domain" description="Leucine-binding protein" evidence="5">
    <location>
        <begin position="51"/>
        <end position="368"/>
    </location>
</feature>
<accession>A0A8J3Q3Z5</accession>
<dbReference type="InterPro" id="IPR028081">
    <property type="entry name" value="Leu-bd"/>
</dbReference>
<evidence type="ECO:0000256" key="4">
    <source>
        <dbReference type="SAM" id="SignalP"/>
    </source>
</evidence>
<keyword evidence="7" id="KW-1185">Reference proteome</keyword>
<dbReference type="Gene3D" id="3.40.50.2300">
    <property type="match status" value="2"/>
</dbReference>
<evidence type="ECO:0000259" key="5">
    <source>
        <dbReference type="Pfam" id="PF13458"/>
    </source>
</evidence>
<name>A0A8J3Q3Z5_9ACTN</name>
<proteinExistence type="inferred from homology"/>
<reference evidence="6" key="1">
    <citation type="submission" date="2021-01" db="EMBL/GenBank/DDBJ databases">
        <title>Whole genome shotgun sequence of Rhizocola hellebori NBRC 109834.</title>
        <authorList>
            <person name="Komaki H."/>
            <person name="Tamura T."/>
        </authorList>
    </citation>
    <scope>NUCLEOTIDE SEQUENCE</scope>
    <source>
        <strain evidence="6">NBRC 109834</strain>
    </source>
</reference>
<dbReference type="AlphaFoldDB" id="A0A8J3Q3Z5"/>
<feature type="chain" id="PRO_5039499048" evidence="4">
    <location>
        <begin position="24"/>
        <end position="424"/>
    </location>
</feature>
<sequence length="424" mass="43471">MRRVAALLVAVAALAGCRTQSPAPSDTTIKSDVGVTSQACPAAVDPKKGCIYLGVLSDLTGPVAALGVTAAEGVKGFWKRVNANGGIAGKYEVDATSYVKDSKYDPQTHNQAYQEIKSKVLALGLTFGSPTTAAILPDMKSNNVIAVPGAFSSGFLFEDVMLETAANYCVESMNDVDYAKETWSAKSAMAVHWPGDYGDDSAFGVKFAAEKAGLTFTDVVTGQGQDKQAAAVAAIVAGKPDVVILAVGPTENAAIVGGAAAQGFKGRFIGLGPTWVAQLNASPAAPALAALYLQSGGLAPWNANSPGHQAMRETLGKPASINDGLTTGWASSYPLKAALEKAVANGDLTRAGFAAAAKSLTRVDFEDMLPPESGNYAGGPATAPKNTGISKPDKSAATGITLVKEMFTGPTAKAFTPTKPCYVK</sequence>
<comment type="caution">
    <text evidence="6">The sequence shown here is derived from an EMBL/GenBank/DDBJ whole genome shotgun (WGS) entry which is preliminary data.</text>
</comment>
<dbReference type="RefSeq" id="WP_203906946.1">
    <property type="nucleotide sequence ID" value="NZ_BONY01000005.1"/>
</dbReference>
<keyword evidence="6" id="KW-0449">Lipoprotein</keyword>
<evidence type="ECO:0000313" key="6">
    <source>
        <dbReference type="EMBL" id="GIH03019.1"/>
    </source>
</evidence>
<keyword evidence="2 4" id="KW-0732">Signal</keyword>
<dbReference type="Pfam" id="PF13458">
    <property type="entry name" value="Peripla_BP_6"/>
    <property type="match status" value="1"/>
</dbReference>
<dbReference type="PANTHER" id="PTHR47235:SF1">
    <property type="entry name" value="BLR6548 PROTEIN"/>
    <property type="match status" value="1"/>
</dbReference>
<gene>
    <name evidence="6" type="ORF">Rhe02_10860</name>
</gene>
<dbReference type="InterPro" id="IPR028082">
    <property type="entry name" value="Peripla_BP_I"/>
</dbReference>
<protein>
    <submittedName>
        <fullName evidence="6">Lipoprotein</fullName>
    </submittedName>
</protein>
<evidence type="ECO:0000256" key="3">
    <source>
        <dbReference type="SAM" id="MobiDB-lite"/>
    </source>
</evidence>
<dbReference type="EMBL" id="BONY01000005">
    <property type="protein sequence ID" value="GIH03019.1"/>
    <property type="molecule type" value="Genomic_DNA"/>
</dbReference>
<evidence type="ECO:0000256" key="1">
    <source>
        <dbReference type="ARBA" id="ARBA00010062"/>
    </source>
</evidence>
<feature type="region of interest" description="Disordered" evidence="3">
    <location>
        <begin position="371"/>
        <end position="392"/>
    </location>
</feature>